<dbReference type="EMBL" id="FUYQ01000001">
    <property type="protein sequence ID" value="SKB26675.1"/>
    <property type="molecule type" value="Genomic_DNA"/>
</dbReference>
<organism evidence="1 2">
    <name type="scientific">Parabacteroides chartae</name>
    <dbReference type="NCBI Taxonomy" id="1037355"/>
    <lineage>
        <taxon>Bacteria</taxon>
        <taxon>Pseudomonadati</taxon>
        <taxon>Bacteroidota</taxon>
        <taxon>Bacteroidia</taxon>
        <taxon>Bacteroidales</taxon>
        <taxon>Tannerellaceae</taxon>
        <taxon>Parabacteroides</taxon>
    </lineage>
</organism>
<dbReference type="AlphaFoldDB" id="A0A1T4ZVN4"/>
<keyword evidence="2" id="KW-1185">Reference proteome</keyword>
<protein>
    <submittedName>
        <fullName evidence="1">CarboxypepD_reg-like domain-containing protein</fullName>
    </submittedName>
</protein>
<accession>A0A1T4ZVN4</accession>
<proteinExistence type="predicted"/>
<name>A0A1T4ZVN4_9BACT</name>
<dbReference type="Gene3D" id="2.60.40.1120">
    <property type="entry name" value="Carboxypeptidase-like, regulatory domain"/>
    <property type="match status" value="1"/>
</dbReference>
<gene>
    <name evidence="1" type="ORF">SAMN05660349_00166</name>
</gene>
<reference evidence="2" key="1">
    <citation type="submission" date="2017-02" db="EMBL/GenBank/DDBJ databases">
        <authorList>
            <person name="Varghese N."/>
            <person name="Submissions S."/>
        </authorList>
    </citation>
    <scope>NUCLEOTIDE SEQUENCE [LARGE SCALE GENOMIC DNA]</scope>
    <source>
        <strain evidence="2">DSM 24967</strain>
    </source>
</reference>
<dbReference type="Pfam" id="PF13715">
    <property type="entry name" value="CarbopepD_reg_2"/>
    <property type="match status" value="1"/>
</dbReference>
<evidence type="ECO:0000313" key="2">
    <source>
        <dbReference type="Proteomes" id="UP000190852"/>
    </source>
</evidence>
<evidence type="ECO:0000313" key="1">
    <source>
        <dbReference type="EMBL" id="SKB26675.1"/>
    </source>
</evidence>
<dbReference type="RefSeq" id="WP_079681931.1">
    <property type="nucleotide sequence ID" value="NZ_FUYQ01000001.1"/>
</dbReference>
<dbReference type="SUPFAM" id="SSF49464">
    <property type="entry name" value="Carboxypeptidase regulatory domain-like"/>
    <property type="match status" value="1"/>
</dbReference>
<sequence length="517" mass="59125">MKTKANLCLRMLHGLILCFIVLPILAQESNVLDKRIRLPKSKGSIYQLLNLVTDRSDHLFIYDSKVVNNEQKGKIAKGTYTVREAIHEITGNSKLGMRVIGRHILLYIPTDTIKVPRVKPIQSDSVSYTLIEGSVHDRLNEEIIPFASVNVLHSSIGTITNQNGAFRLKVPDSIPNKTIHISHVGYQPVDLNIDLLSNSNSQIYLDPRVVSIQEIIVSLDNPIKIINDMLAGIRENYPDKPSYLTSFYREGIEYKKKFVSLSEAVFKVYKASYHSSSADQVKLLKMRKITNEAVKDTIILKMKSGINASLMLDLIKNIPDFLSLEGLDRYNFSQSDLTVIDDKLAHVISFVQNKNENSPLYKGELYIDAANKALLRVNFEINPSYIRKATDMLIVKKSKLYDLEPQAVRYTVSYKQLNSKYYINHIRGDLDFKVKRKKAFFGNSTLHTWFEMVTCKIDTADVTRFTRNEMLPTRTVFAETNFTYDEDFWEGFNVILPEEKLNEAITRISSKIEETGY</sequence>
<dbReference type="Proteomes" id="UP000190852">
    <property type="component" value="Unassembled WGS sequence"/>
</dbReference>
<dbReference type="InterPro" id="IPR008969">
    <property type="entry name" value="CarboxyPept-like_regulatory"/>
</dbReference>